<keyword evidence="2" id="KW-1185">Reference proteome</keyword>
<accession>A0A4R3YAV4</accession>
<dbReference type="RefSeq" id="WP_124948308.1">
    <property type="nucleotide sequence ID" value="NZ_BHVT01000081.1"/>
</dbReference>
<evidence type="ECO:0000313" key="2">
    <source>
        <dbReference type="Proteomes" id="UP000295367"/>
    </source>
</evidence>
<gene>
    <name evidence="1" type="ORF">EDC63_10263</name>
</gene>
<evidence type="ECO:0000313" key="1">
    <source>
        <dbReference type="EMBL" id="TCV89545.1"/>
    </source>
</evidence>
<organism evidence="1 2">
    <name type="scientific">Sulfurirhabdus autotrophica</name>
    <dbReference type="NCBI Taxonomy" id="1706046"/>
    <lineage>
        <taxon>Bacteria</taxon>
        <taxon>Pseudomonadati</taxon>
        <taxon>Pseudomonadota</taxon>
        <taxon>Betaproteobacteria</taxon>
        <taxon>Nitrosomonadales</taxon>
        <taxon>Sulfuricellaceae</taxon>
        <taxon>Sulfurirhabdus</taxon>
    </lineage>
</organism>
<dbReference type="Proteomes" id="UP000295367">
    <property type="component" value="Unassembled WGS sequence"/>
</dbReference>
<reference evidence="1 2" key="1">
    <citation type="submission" date="2019-03" db="EMBL/GenBank/DDBJ databases">
        <title>Genomic Encyclopedia of Type Strains, Phase IV (KMG-IV): sequencing the most valuable type-strain genomes for metagenomic binning, comparative biology and taxonomic classification.</title>
        <authorList>
            <person name="Goeker M."/>
        </authorList>
    </citation>
    <scope>NUCLEOTIDE SEQUENCE [LARGE SCALE GENOMIC DNA]</scope>
    <source>
        <strain evidence="1 2">DSM 100309</strain>
    </source>
</reference>
<name>A0A4R3YAV4_9PROT</name>
<dbReference type="OrthoDB" id="8564622at2"/>
<comment type="caution">
    <text evidence="1">The sequence shown here is derived from an EMBL/GenBank/DDBJ whole genome shotgun (WGS) entry which is preliminary data.</text>
</comment>
<protein>
    <submittedName>
        <fullName evidence="1">Uncharacterized protein</fullName>
    </submittedName>
</protein>
<dbReference type="AlphaFoldDB" id="A0A4R3YAV4"/>
<proteinExistence type="predicted"/>
<sequence length="101" mass="11708">MKAPKTLDEYIDLVHQAVYEVDELRACIEDDMEEMEASLPFIDPLDHQLRALYDSMISKQYSFPSDIDLPYMSIVRMYGPAIPFKRLLEVINTTHRNGLDA</sequence>
<dbReference type="EMBL" id="SMCO01000002">
    <property type="protein sequence ID" value="TCV89545.1"/>
    <property type="molecule type" value="Genomic_DNA"/>
</dbReference>